<dbReference type="EMBL" id="LAZR01018659">
    <property type="protein sequence ID" value="KKL95511.1"/>
    <property type="molecule type" value="Genomic_DNA"/>
</dbReference>
<evidence type="ECO:0000256" key="1">
    <source>
        <dbReference type="SAM" id="MobiDB-lite"/>
    </source>
</evidence>
<proteinExistence type="predicted"/>
<dbReference type="AlphaFoldDB" id="A0A0F9GXU1"/>
<sequence>MPDAERGRVSPPFLGLGPIPVEPGMAPLRYLRSAEAGIGTYLPRGAFSPRKSILGHPRNDLAPSGGSGAGI</sequence>
<accession>A0A0F9GXU1</accession>
<reference evidence="2" key="1">
    <citation type="journal article" date="2015" name="Nature">
        <title>Complex archaea that bridge the gap between prokaryotes and eukaryotes.</title>
        <authorList>
            <person name="Spang A."/>
            <person name="Saw J.H."/>
            <person name="Jorgensen S.L."/>
            <person name="Zaremba-Niedzwiedzka K."/>
            <person name="Martijn J."/>
            <person name="Lind A.E."/>
            <person name="van Eijk R."/>
            <person name="Schleper C."/>
            <person name="Guy L."/>
            <person name="Ettema T.J."/>
        </authorList>
    </citation>
    <scope>NUCLEOTIDE SEQUENCE</scope>
</reference>
<feature type="region of interest" description="Disordered" evidence="1">
    <location>
        <begin position="49"/>
        <end position="71"/>
    </location>
</feature>
<name>A0A0F9GXU1_9ZZZZ</name>
<evidence type="ECO:0000313" key="2">
    <source>
        <dbReference type="EMBL" id="KKL95511.1"/>
    </source>
</evidence>
<gene>
    <name evidence="2" type="ORF">LCGC14_1853860</name>
</gene>
<comment type="caution">
    <text evidence="2">The sequence shown here is derived from an EMBL/GenBank/DDBJ whole genome shotgun (WGS) entry which is preliminary data.</text>
</comment>
<organism evidence="2">
    <name type="scientific">marine sediment metagenome</name>
    <dbReference type="NCBI Taxonomy" id="412755"/>
    <lineage>
        <taxon>unclassified sequences</taxon>
        <taxon>metagenomes</taxon>
        <taxon>ecological metagenomes</taxon>
    </lineage>
</organism>
<protein>
    <submittedName>
        <fullName evidence="2">Uncharacterized protein</fullName>
    </submittedName>
</protein>